<dbReference type="Proteomes" id="UP000199297">
    <property type="component" value="Unassembled WGS sequence"/>
</dbReference>
<name>A0A1H7JQN7_9GAMM</name>
<organism evidence="1 2">
    <name type="scientific">Colwellia chukchiensis</name>
    <dbReference type="NCBI Taxonomy" id="641665"/>
    <lineage>
        <taxon>Bacteria</taxon>
        <taxon>Pseudomonadati</taxon>
        <taxon>Pseudomonadota</taxon>
        <taxon>Gammaproteobacteria</taxon>
        <taxon>Alteromonadales</taxon>
        <taxon>Colwelliaceae</taxon>
        <taxon>Colwellia</taxon>
    </lineage>
</organism>
<dbReference type="SUPFAM" id="SSF53850">
    <property type="entry name" value="Periplasmic binding protein-like II"/>
    <property type="match status" value="1"/>
</dbReference>
<accession>A0A1H7JQN7</accession>
<dbReference type="EMBL" id="FOBI01000002">
    <property type="protein sequence ID" value="SEK76714.1"/>
    <property type="molecule type" value="Genomic_DNA"/>
</dbReference>
<gene>
    <name evidence="1" type="ORF">SAMN05216262_102317</name>
</gene>
<reference evidence="2" key="1">
    <citation type="submission" date="2016-10" db="EMBL/GenBank/DDBJ databases">
        <authorList>
            <person name="Varghese N."/>
            <person name="Submissions S."/>
        </authorList>
    </citation>
    <scope>NUCLEOTIDE SEQUENCE [LARGE SCALE GENOMIC DNA]</scope>
    <source>
        <strain evidence="2">CGMCC 1.9127</strain>
    </source>
</reference>
<protein>
    <recommendedName>
        <fullName evidence="3">Solute-binding protein family 3/N-terminal domain-containing protein</fullName>
    </recommendedName>
</protein>
<keyword evidence="2" id="KW-1185">Reference proteome</keyword>
<dbReference type="STRING" id="641665.GCA_002104455_01618"/>
<evidence type="ECO:0000313" key="2">
    <source>
        <dbReference type="Proteomes" id="UP000199297"/>
    </source>
</evidence>
<dbReference type="Gene3D" id="3.40.190.10">
    <property type="entry name" value="Periplasmic binding protein-like II"/>
    <property type="match status" value="2"/>
</dbReference>
<evidence type="ECO:0008006" key="3">
    <source>
        <dbReference type="Google" id="ProtNLM"/>
    </source>
</evidence>
<dbReference type="RefSeq" id="WP_085283364.1">
    <property type="nucleotide sequence ID" value="NZ_FOBI01000002.1"/>
</dbReference>
<dbReference type="AlphaFoldDB" id="A0A1H7JQN7"/>
<dbReference type="OrthoDB" id="8585936at2"/>
<proteinExistence type="predicted"/>
<sequence length="263" mass="29613">MFLKVFDRYQTRRQGTGLAKLLLLLLLLSTNSIAKINTVYVCSPYKSAPFIIDAQQRLGLIYTFTDFLNQQAQGAYHFEVLILPRARLLKTLAMSTDCIVPFVSHQWFDPDKQQYYWSQAIIKDANVILSRHDLKLESIAKAQVSGLITSQVIGFLDGQIEALVAAGNLVAVNATSLEQSVKMLASQRIDFLVSGQMPLQYLVQKLQLQDQLYISNNATLYFDRAVLIAKSKPRLSTFIEQKISDLKAASHWQNTLQALGINN</sequence>
<evidence type="ECO:0000313" key="1">
    <source>
        <dbReference type="EMBL" id="SEK76714.1"/>
    </source>
</evidence>